<evidence type="ECO:0000256" key="1">
    <source>
        <dbReference type="SAM" id="Phobius"/>
    </source>
</evidence>
<keyword evidence="1" id="KW-0812">Transmembrane</keyword>
<keyword evidence="1" id="KW-0472">Membrane</keyword>
<dbReference type="EMBL" id="CM017634">
    <property type="protein sequence ID" value="TYH37406.1"/>
    <property type="molecule type" value="Genomic_DNA"/>
</dbReference>
<keyword evidence="3" id="KW-1185">Reference proteome</keyword>
<proteinExistence type="predicted"/>
<dbReference type="Proteomes" id="UP000322667">
    <property type="component" value="Chromosome D12"/>
</dbReference>
<reference evidence="2 3" key="1">
    <citation type="submission" date="2019-07" db="EMBL/GenBank/DDBJ databases">
        <title>WGS assembly of Gossypium tomentosum.</title>
        <authorList>
            <person name="Chen Z.J."/>
            <person name="Sreedasyam A."/>
            <person name="Ando A."/>
            <person name="Song Q."/>
            <person name="De L."/>
            <person name="Hulse-Kemp A."/>
            <person name="Ding M."/>
            <person name="Ye W."/>
            <person name="Kirkbride R."/>
            <person name="Jenkins J."/>
            <person name="Plott C."/>
            <person name="Lovell J."/>
            <person name="Lin Y.-M."/>
            <person name="Vaughn R."/>
            <person name="Liu B."/>
            <person name="Li W."/>
            <person name="Simpson S."/>
            <person name="Scheffler B."/>
            <person name="Saski C."/>
            <person name="Grover C."/>
            <person name="Hu G."/>
            <person name="Conover J."/>
            <person name="Carlson J."/>
            <person name="Shu S."/>
            <person name="Boston L."/>
            <person name="Williams M."/>
            <person name="Peterson D."/>
            <person name="Mcgee K."/>
            <person name="Jones D."/>
            <person name="Wendel J."/>
            <person name="Stelly D."/>
            <person name="Grimwood J."/>
            <person name="Schmutz J."/>
        </authorList>
    </citation>
    <scope>NUCLEOTIDE SEQUENCE [LARGE SCALE GENOMIC DNA]</scope>
    <source>
        <strain evidence="2">7179.01</strain>
    </source>
</reference>
<feature type="transmembrane region" description="Helical" evidence="1">
    <location>
        <begin position="56"/>
        <end position="74"/>
    </location>
</feature>
<dbReference type="AlphaFoldDB" id="A0A5D2I635"/>
<name>A0A5D2I635_GOSTO</name>
<organism evidence="2 3">
    <name type="scientific">Gossypium tomentosum</name>
    <name type="common">Hawaiian cotton</name>
    <name type="synonym">Gossypium sandvicense</name>
    <dbReference type="NCBI Taxonomy" id="34277"/>
    <lineage>
        <taxon>Eukaryota</taxon>
        <taxon>Viridiplantae</taxon>
        <taxon>Streptophyta</taxon>
        <taxon>Embryophyta</taxon>
        <taxon>Tracheophyta</taxon>
        <taxon>Spermatophyta</taxon>
        <taxon>Magnoliopsida</taxon>
        <taxon>eudicotyledons</taxon>
        <taxon>Gunneridae</taxon>
        <taxon>Pentapetalae</taxon>
        <taxon>rosids</taxon>
        <taxon>malvids</taxon>
        <taxon>Malvales</taxon>
        <taxon>Malvaceae</taxon>
        <taxon>Malvoideae</taxon>
        <taxon>Gossypium</taxon>
    </lineage>
</organism>
<evidence type="ECO:0000313" key="2">
    <source>
        <dbReference type="EMBL" id="TYH37406.1"/>
    </source>
</evidence>
<accession>A0A5D2I635</accession>
<sequence>MKRSKDVDGAPLLNVEDVHGVCDICGGVRGKENVRSAATLGRGCCGTRFATRFMRLRLFGFGLYILFGIIIYAGPGKNWALQT</sequence>
<evidence type="ECO:0000313" key="3">
    <source>
        <dbReference type="Proteomes" id="UP000322667"/>
    </source>
</evidence>
<keyword evidence="1" id="KW-1133">Transmembrane helix</keyword>
<protein>
    <submittedName>
        <fullName evidence="2">Uncharacterized protein</fullName>
    </submittedName>
</protein>
<gene>
    <name evidence="2" type="ORF">ES332_D12G038100v1</name>
</gene>